<protein>
    <recommendedName>
        <fullName evidence="5">MYND-type domain-containing protein</fullName>
    </recommendedName>
</protein>
<keyword evidence="1" id="KW-0479">Metal-binding</keyword>
<dbReference type="InterPro" id="IPR002893">
    <property type="entry name" value="Znf_MYND"/>
</dbReference>
<sequence length="448" mass="49904">MTKLGKSESEVSESSSPLALSDCHATLVNEQMLNSRRIEGFYAFSASQILSLFCVPSHPTSTFSSQLHASASCKCITQNQRDNCFDSPQLLKTSAPSTQAGSTAPSDPSTTSSASAKMIATKCTACNDPASRTCATCRDAKYCSPECQRTDWKTHKLICRALEDLDKPPSPLRHRAILLLADSTKPKFVWVKYDFDEETGEAPEDIGKTLGGHVGLKDFDYNPVRDRQLPHELMAYFISDFMNTNDVSDFLCTAVNEDFNCGNFDSIVLTSYKDFDFAGFRNLVDNLCFYSINADPPFMEGPATASRARKLKADSLGIPIISHVVKIRRPTLDEGLFNLNDRQVLLFSALHTLHKVLDYGLDVHLVRENGKELLPEHVEAFAGFVLENVGGLWVENDNFDYMAIGSLLERDNADAIGEAATKENWDKYWDQYKEKKGWGENIKNPRLT</sequence>
<keyword evidence="7" id="KW-1185">Reference proteome</keyword>
<proteinExistence type="predicted"/>
<evidence type="ECO:0000313" key="7">
    <source>
        <dbReference type="Proteomes" id="UP000566819"/>
    </source>
</evidence>
<gene>
    <name evidence="6" type="ORF">G7Y89_g567</name>
</gene>
<evidence type="ECO:0000256" key="3">
    <source>
        <dbReference type="ARBA" id="ARBA00022833"/>
    </source>
</evidence>
<reference evidence="6 7" key="1">
    <citation type="submission" date="2020-03" db="EMBL/GenBank/DDBJ databases">
        <title>Draft Genome Sequence of Cudoniella acicularis.</title>
        <authorList>
            <person name="Buettner E."/>
            <person name="Kellner H."/>
        </authorList>
    </citation>
    <scope>NUCLEOTIDE SEQUENCE [LARGE SCALE GENOMIC DNA]</scope>
    <source>
        <strain evidence="6 7">DSM 108380</strain>
    </source>
</reference>
<dbReference type="OrthoDB" id="3558563at2759"/>
<dbReference type="PANTHER" id="PTHR10237:SF15">
    <property type="entry name" value="LD37257P"/>
    <property type="match status" value="1"/>
</dbReference>
<keyword evidence="2 4" id="KW-0863">Zinc-finger</keyword>
<feature type="domain" description="MYND-type" evidence="5">
    <location>
        <begin position="123"/>
        <end position="159"/>
    </location>
</feature>
<dbReference type="PROSITE" id="PS50865">
    <property type="entry name" value="ZF_MYND_2"/>
    <property type="match status" value="1"/>
</dbReference>
<dbReference type="Pfam" id="PF01753">
    <property type="entry name" value="zf-MYND"/>
    <property type="match status" value="1"/>
</dbReference>
<dbReference type="GO" id="GO:0000981">
    <property type="term" value="F:DNA-binding transcription factor activity, RNA polymerase II-specific"/>
    <property type="evidence" value="ECO:0007669"/>
    <property type="project" value="TreeGrafter"/>
</dbReference>
<dbReference type="GO" id="GO:0008270">
    <property type="term" value="F:zinc ion binding"/>
    <property type="evidence" value="ECO:0007669"/>
    <property type="project" value="UniProtKB-KW"/>
</dbReference>
<evidence type="ECO:0000256" key="1">
    <source>
        <dbReference type="ARBA" id="ARBA00022723"/>
    </source>
</evidence>
<dbReference type="SUPFAM" id="SSF144232">
    <property type="entry name" value="HIT/MYND zinc finger-like"/>
    <property type="match status" value="1"/>
</dbReference>
<dbReference type="AlphaFoldDB" id="A0A8H4RYX8"/>
<organism evidence="6 7">
    <name type="scientific">Cudoniella acicularis</name>
    <dbReference type="NCBI Taxonomy" id="354080"/>
    <lineage>
        <taxon>Eukaryota</taxon>
        <taxon>Fungi</taxon>
        <taxon>Dikarya</taxon>
        <taxon>Ascomycota</taxon>
        <taxon>Pezizomycotina</taxon>
        <taxon>Leotiomycetes</taxon>
        <taxon>Helotiales</taxon>
        <taxon>Tricladiaceae</taxon>
        <taxon>Cudoniella</taxon>
    </lineage>
</organism>
<dbReference type="PROSITE" id="PS01360">
    <property type="entry name" value="ZF_MYND_1"/>
    <property type="match status" value="1"/>
</dbReference>
<dbReference type="Gene3D" id="6.10.140.2220">
    <property type="match status" value="1"/>
</dbReference>
<evidence type="ECO:0000313" key="6">
    <source>
        <dbReference type="EMBL" id="KAF4637524.1"/>
    </source>
</evidence>
<evidence type="ECO:0000256" key="2">
    <source>
        <dbReference type="ARBA" id="ARBA00022771"/>
    </source>
</evidence>
<dbReference type="InterPro" id="IPR024119">
    <property type="entry name" value="TF_DEAF-1"/>
</dbReference>
<dbReference type="PANTHER" id="PTHR10237">
    <property type="entry name" value="DEFORMED EPIDERMAL AUTOREGULATORY FACTOR 1 HOMOLOG SUPPRESSIN"/>
    <property type="match status" value="1"/>
</dbReference>
<dbReference type="GO" id="GO:0005634">
    <property type="term" value="C:nucleus"/>
    <property type="evidence" value="ECO:0007669"/>
    <property type="project" value="TreeGrafter"/>
</dbReference>
<name>A0A8H4RYX8_9HELO</name>
<dbReference type="EMBL" id="JAAMPI010000020">
    <property type="protein sequence ID" value="KAF4637524.1"/>
    <property type="molecule type" value="Genomic_DNA"/>
</dbReference>
<comment type="caution">
    <text evidence="6">The sequence shown here is derived from an EMBL/GenBank/DDBJ whole genome shotgun (WGS) entry which is preliminary data.</text>
</comment>
<evidence type="ECO:0000259" key="5">
    <source>
        <dbReference type="PROSITE" id="PS50865"/>
    </source>
</evidence>
<keyword evidence="3" id="KW-0862">Zinc</keyword>
<dbReference type="Proteomes" id="UP000566819">
    <property type="component" value="Unassembled WGS sequence"/>
</dbReference>
<accession>A0A8H4RYX8</accession>
<evidence type="ECO:0000256" key="4">
    <source>
        <dbReference type="PROSITE-ProRule" id="PRU00134"/>
    </source>
</evidence>